<evidence type="ECO:0000313" key="18">
    <source>
        <dbReference type="Proteomes" id="UP000663866"/>
    </source>
</evidence>
<dbReference type="UniPathway" id="UPA00143"/>
<dbReference type="EMBL" id="CAJOBH010000454">
    <property type="protein sequence ID" value="CAF3793151.1"/>
    <property type="molecule type" value="Genomic_DNA"/>
</dbReference>
<dbReference type="InterPro" id="IPR006671">
    <property type="entry name" value="Cyclin_N"/>
</dbReference>
<evidence type="ECO:0000256" key="3">
    <source>
        <dbReference type="ARBA" id="ARBA00009413"/>
    </source>
</evidence>
<dbReference type="GO" id="GO:0016567">
    <property type="term" value="P:protein ubiquitination"/>
    <property type="evidence" value="ECO:0007669"/>
    <property type="project" value="UniProtKB-UniRule"/>
</dbReference>
<dbReference type="SUPFAM" id="SSF57850">
    <property type="entry name" value="RING/U-box"/>
    <property type="match status" value="1"/>
</dbReference>
<dbReference type="Proteomes" id="UP000681967">
    <property type="component" value="Unassembled WGS sequence"/>
</dbReference>
<evidence type="ECO:0000256" key="5">
    <source>
        <dbReference type="ARBA" id="ARBA00022723"/>
    </source>
</evidence>
<feature type="compositionally biased region" description="Polar residues" evidence="11">
    <location>
        <begin position="664"/>
        <end position="684"/>
    </location>
</feature>
<dbReference type="GO" id="GO:0008270">
    <property type="term" value="F:zinc ion binding"/>
    <property type="evidence" value="ECO:0007669"/>
    <property type="project" value="UniProtKB-KW"/>
</dbReference>
<dbReference type="Pfam" id="PF00134">
    <property type="entry name" value="Cyclin_N"/>
    <property type="match status" value="1"/>
</dbReference>
<dbReference type="EMBL" id="CAJOBG010001054">
    <property type="protein sequence ID" value="CAF3889680.1"/>
    <property type="molecule type" value="Genomic_DNA"/>
</dbReference>
<dbReference type="Gene3D" id="3.30.390.130">
    <property type="match status" value="1"/>
</dbReference>
<comment type="similarity">
    <text evidence="9">Belongs to the cyclin family.</text>
</comment>
<evidence type="ECO:0000259" key="12">
    <source>
        <dbReference type="PROSITE" id="PS50089"/>
    </source>
</evidence>
<evidence type="ECO:0000256" key="9">
    <source>
        <dbReference type="RuleBase" id="RU000383"/>
    </source>
</evidence>
<keyword evidence="9" id="KW-0195">Cyclin</keyword>
<evidence type="ECO:0000313" key="13">
    <source>
        <dbReference type="EMBL" id="CAF3793151.1"/>
    </source>
</evidence>
<dbReference type="InterPro" id="IPR039398">
    <property type="entry name" value="Deltex_fam"/>
</dbReference>
<keyword evidence="10" id="KW-0963">Cytoplasm</keyword>
<evidence type="ECO:0000256" key="1">
    <source>
        <dbReference type="ARBA" id="ARBA00000900"/>
    </source>
</evidence>
<evidence type="ECO:0000313" key="15">
    <source>
        <dbReference type="EMBL" id="CAF3889680.1"/>
    </source>
</evidence>
<dbReference type="GO" id="GO:0005737">
    <property type="term" value="C:cytoplasm"/>
    <property type="evidence" value="ECO:0007669"/>
    <property type="project" value="UniProtKB-SubCell"/>
</dbReference>
<evidence type="ECO:0000256" key="11">
    <source>
        <dbReference type="SAM" id="MobiDB-lite"/>
    </source>
</evidence>
<dbReference type="InterPro" id="IPR039396">
    <property type="entry name" value="Deltex_C"/>
</dbReference>
<dbReference type="GO" id="GO:0061630">
    <property type="term" value="F:ubiquitin protein ligase activity"/>
    <property type="evidence" value="ECO:0007669"/>
    <property type="project" value="UniProtKB-UniRule"/>
</dbReference>
<evidence type="ECO:0000256" key="6">
    <source>
        <dbReference type="ARBA" id="ARBA00022771"/>
    </source>
</evidence>
<dbReference type="InterPro" id="IPR013083">
    <property type="entry name" value="Znf_RING/FYVE/PHD"/>
</dbReference>
<dbReference type="SMART" id="SM00184">
    <property type="entry name" value="RING"/>
    <property type="match status" value="2"/>
</dbReference>
<evidence type="ECO:0000256" key="8">
    <source>
        <dbReference type="PROSITE-ProRule" id="PRU00175"/>
    </source>
</evidence>
<evidence type="ECO:0000256" key="4">
    <source>
        <dbReference type="ARBA" id="ARBA00022679"/>
    </source>
</evidence>
<comment type="subcellular location">
    <subcellularLocation>
        <location evidence="10">Cytoplasm</location>
    </subcellularLocation>
</comment>
<dbReference type="PROSITE" id="PS50089">
    <property type="entry name" value="ZF_RING_2"/>
    <property type="match status" value="1"/>
</dbReference>
<comment type="catalytic activity">
    <reaction evidence="1 10">
        <text>S-ubiquitinyl-[E2 ubiquitin-conjugating enzyme]-L-cysteine + [acceptor protein]-L-lysine = [E2 ubiquitin-conjugating enzyme]-L-cysteine + N(6)-ubiquitinyl-[acceptor protein]-L-lysine.</text>
        <dbReference type="EC" id="2.3.2.27"/>
    </reaction>
</comment>
<dbReference type="Proteomes" id="UP000663866">
    <property type="component" value="Unassembled WGS sequence"/>
</dbReference>
<keyword evidence="18" id="KW-1185">Reference proteome</keyword>
<comment type="caution">
    <text evidence="16">The sequence shown here is derived from an EMBL/GenBank/DDBJ whole genome shotgun (WGS) entry which is preliminary data.</text>
</comment>
<gene>
    <name evidence="13" type="ORF">BYL167_LOCUS2565</name>
    <name evidence="14" type="ORF">GIL414_LOCUS3503</name>
    <name evidence="15" type="ORF">OVN521_LOCUS8913</name>
    <name evidence="16" type="ORF">UXM345_LOCUS22074</name>
</gene>
<accession>A0A819V4U2</accession>
<dbReference type="CDD" id="cd20514">
    <property type="entry name" value="CYCLIN_CCNC_rpt2"/>
    <property type="match status" value="1"/>
</dbReference>
<keyword evidence="6 8" id="KW-0863">Zinc-finger</keyword>
<dbReference type="GO" id="GO:0007219">
    <property type="term" value="P:Notch signaling pathway"/>
    <property type="evidence" value="ECO:0007669"/>
    <property type="project" value="InterPro"/>
</dbReference>
<dbReference type="SMART" id="SM00385">
    <property type="entry name" value="CYCLIN"/>
    <property type="match status" value="2"/>
</dbReference>
<dbReference type="Proteomes" id="UP000681720">
    <property type="component" value="Unassembled WGS sequence"/>
</dbReference>
<dbReference type="Pfam" id="PF13639">
    <property type="entry name" value="zf-RING_2"/>
    <property type="match status" value="1"/>
</dbReference>
<dbReference type="InterPro" id="IPR011016">
    <property type="entry name" value="Znf_RING-CH"/>
</dbReference>
<dbReference type="InterPro" id="IPR001841">
    <property type="entry name" value="Znf_RING"/>
</dbReference>
<dbReference type="Proteomes" id="UP000663842">
    <property type="component" value="Unassembled WGS sequence"/>
</dbReference>
<dbReference type="PANTHER" id="PTHR12622">
    <property type="entry name" value="DELTEX-RELATED"/>
    <property type="match status" value="1"/>
</dbReference>
<comment type="pathway">
    <text evidence="2 10">Protein modification; protein ubiquitination.</text>
</comment>
<reference evidence="16" key="1">
    <citation type="submission" date="2021-02" db="EMBL/GenBank/DDBJ databases">
        <authorList>
            <person name="Nowell W R."/>
        </authorList>
    </citation>
    <scope>NUCLEOTIDE SEQUENCE</scope>
</reference>
<organism evidence="16 17">
    <name type="scientific">Rotaria magnacalcarata</name>
    <dbReference type="NCBI Taxonomy" id="392030"/>
    <lineage>
        <taxon>Eukaryota</taxon>
        <taxon>Metazoa</taxon>
        <taxon>Spiralia</taxon>
        <taxon>Gnathifera</taxon>
        <taxon>Rotifera</taxon>
        <taxon>Eurotatoria</taxon>
        <taxon>Bdelloidea</taxon>
        <taxon>Philodinida</taxon>
        <taxon>Philodinidae</taxon>
        <taxon>Rotaria</taxon>
    </lineage>
</organism>
<dbReference type="EMBL" id="CAJOBJ010000769">
    <property type="protein sequence ID" value="CAF3842997.1"/>
    <property type="molecule type" value="Genomic_DNA"/>
</dbReference>
<feature type="domain" description="RING-type" evidence="12">
    <location>
        <begin position="184"/>
        <end position="225"/>
    </location>
</feature>
<keyword evidence="4 10" id="KW-0808">Transferase</keyword>
<dbReference type="EC" id="2.3.2.27" evidence="10"/>
<evidence type="ECO:0000256" key="7">
    <source>
        <dbReference type="ARBA" id="ARBA00022833"/>
    </source>
</evidence>
<dbReference type="Gene3D" id="1.10.472.10">
    <property type="entry name" value="Cyclin-like"/>
    <property type="match status" value="2"/>
</dbReference>
<dbReference type="CDD" id="cd09633">
    <property type="entry name" value="Deltex_C"/>
    <property type="match status" value="1"/>
</dbReference>
<dbReference type="SUPFAM" id="SSF47954">
    <property type="entry name" value="Cyclin-like"/>
    <property type="match status" value="2"/>
</dbReference>
<dbReference type="AlphaFoldDB" id="A0A819V4U2"/>
<dbReference type="EMBL" id="CAJOBF010003571">
    <property type="protein sequence ID" value="CAF4098079.1"/>
    <property type="molecule type" value="Genomic_DNA"/>
</dbReference>
<evidence type="ECO:0000256" key="2">
    <source>
        <dbReference type="ARBA" id="ARBA00004906"/>
    </source>
</evidence>
<evidence type="ECO:0000256" key="10">
    <source>
        <dbReference type="RuleBase" id="RU367105"/>
    </source>
</evidence>
<dbReference type="CDD" id="cd20513">
    <property type="entry name" value="CYCLIN_CCNC_rpt1"/>
    <property type="match status" value="1"/>
</dbReference>
<protein>
    <recommendedName>
        <fullName evidence="10">E3 ubiquitin-protein ligase</fullName>
        <ecNumber evidence="10">2.3.2.27</ecNumber>
    </recommendedName>
</protein>
<evidence type="ECO:0000313" key="14">
    <source>
        <dbReference type="EMBL" id="CAF3842997.1"/>
    </source>
</evidence>
<evidence type="ECO:0000313" key="16">
    <source>
        <dbReference type="EMBL" id="CAF4098079.1"/>
    </source>
</evidence>
<dbReference type="CDD" id="cd16448">
    <property type="entry name" value="RING-H2"/>
    <property type="match status" value="1"/>
</dbReference>
<feature type="region of interest" description="Disordered" evidence="11">
    <location>
        <begin position="657"/>
        <end position="684"/>
    </location>
</feature>
<dbReference type="InterPro" id="IPR039399">
    <property type="entry name" value="Deltex_C_sf"/>
</dbReference>
<dbReference type="Pfam" id="PF18102">
    <property type="entry name" value="DTC"/>
    <property type="match status" value="1"/>
</dbReference>
<name>A0A819V4U2_9BILA</name>
<sequence>MATNSYVQNQSCQWCNQPLIGSQKLSNCTNHIICNKCKINNRSCQSACPCCWYINGSEFISRNTICPVCRSKIQSNVETSDCYHQHKHCACCSSSGCILCKFIQLRSWVNSSFDDLPMDIKPILVICDDWEKKFEEEQPLKTNSFIGFYERQDSSFMDIDESSPVVQNSNLLKSNTQTMESINCPICLDDLGPSYATLSVCQHCFHDSCIKQWIQLSGKQTCPTCGHIYGLNKGPQPPHGQMIITYISTPLSGFSIEQYASNEGPTIEITYTIPSGIQGPLNSYPGQPYTGTVRKAYLPNNSEGKYVLQLLRRAFDDQHVFTIGKSATRGLDNVVIWNDIHHKTNISGGAEHFGYPDPTYLLRVRQELAGKDKKKKMAASYWKSSQFEQWLFDRQELMSVRLRDIASWPSSNGLSSVTEDDYMKILIFYSNIIQSIGEQYKVRQQVIATAIIYLKRFYARYPLKSIDPWLLCPTCLFLAAKVEEFSTLNHQRVCNAASTVYKKFAHILGELLSSGPNEYPYQIKHILECEFYLLEIMDCCLIIYHPYRSLDTYTREFQIDQPLFEATWRIINDSLKTDAPLLYPPYEIALACIVLAARYRDKVGIIRQYMIEAQIDVERIYDIVKLVLKYYELLTTYDADLPHNDGKKMKEILAKIPKPKVTPIGSTRPSSQPNEKQLQLSMQQ</sequence>
<dbReference type="SMART" id="SM00744">
    <property type="entry name" value="RINGv"/>
    <property type="match status" value="1"/>
</dbReference>
<keyword evidence="5 10" id="KW-0479">Metal-binding</keyword>
<keyword evidence="7 10" id="KW-0862">Zinc</keyword>
<dbReference type="Gene3D" id="3.30.40.10">
    <property type="entry name" value="Zinc/RING finger domain, C3HC4 (zinc finger)"/>
    <property type="match status" value="1"/>
</dbReference>
<proteinExistence type="inferred from homology"/>
<evidence type="ECO:0000313" key="17">
    <source>
        <dbReference type="Proteomes" id="UP000663842"/>
    </source>
</evidence>
<comment type="similarity">
    <text evidence="3 10">Belongs to the Deltex family.</text>
</comment>
<dbReference type="InterPro" id="IPR013763">
    <property type="entry name" value="Cyclin-like_dom"/>
</dbReference>
<dbReference type="InterPro" id="IPR036915">
    <property type="entry name" value="Cyclin-like_sf"/>
</dbReference>